<protein>
    <submittedName>
        <fullName evidence="2">Uncharacterized protein</fullName>
    </submittedName>
</protein>
<keyword evidence="1" id="KW-0812">Transmembrane</keyword>
<dbReference type="AlphaFoldDB" id="A0A918PE06"/>
<proteinExistence type="predicted"/>
<organism evidence="2 3">
    <name type="scientific">Novosphingobium colocasiae</name>
    <dbReference type="NCBI Taxonomy" id="1256513"/>
    <lineage>
        <taxon>Bacteria</taxon>
        <taxon>Pseudomonadati</taxon>
        <taxon>Pseudomonadota</taxon>
        <taxon>Alphaproteobacteria</taxon>
        <taxon>Sphingomonadales</taxon>
        <taxon>Sphingomonadaceae</taxon>
        <taxon>Novosphingobium</taxon>
    </lineage>
</organism>
<feature type="transmembrane region" description="Helical" evidence="1">
    <location>
        <begin position="21"/>
        <end position="46"/>
    </location>
</feature>
<name>A0A918PE06_9SPHN</name>
<reference evidence="2" key="1">
    <citation type="journal article" date="2014" name="Int. J. Syst. Evol. Microbiol.">
        <title>Complete genome sequence of Corynebacterium casei LMG S-19264T (=DSM 44701T), isolated from a smear-ripened cheese.</title>
        <authorList>
            <consortium name="US DOE Joint Genome Institute (JGI-PGF)"/>
            <person name="Walter F."/>
            <person name="Albersmeier A."/>
            <person name="Kalinowski J."/>
            <person name="Ruckert C."/>
        </authorList>
    </citation>
    <scope>NUCLEOTIDE SEQUENCE</scope>
    <source>
        <strain evidence="2">KCTC 32255</strain>
    </source>
</reference>
<evidence type="ECO:0000256" key="1">
    <source>
        <dbReference type="SAM" id="Phobius"/>
    </source>
</evidence>
<keyword evidence="3" id="KW-1185">Reference proteome</keyword>
<evidence type="ECO:0000313" key="3">
    <source>
        <dbReference type="Proteomes" id="UP000648075"/>
    </source>
</evidence>
<keyword evidence="1" id="KW-1133">Transmembrane helix</keyword>
<comment type="caution">
    <text evidence="2">The sequence shown here is derived from an EMBL/GenBank/DDBJ whole genome shotgun (WGS) entry which is preliminary data.</text>
</comment>
<keyword evidence="1" id="KW-0472">Membrane</keyword>
<accession>A0A918PE06</accession>
<dbReference type="EMBL" id="BMZA01000003">
    <property type="protein sequence ID" value="GGZ00049.1"/>
    <property type="molecule type" value="Genomic_DNA"/>
</dbReference>
<gene>
    <name evidence="2" type="ORF">GCM10011614_13830</name>
</gene>
<evidence type="ECO:0000313" key="2">
    <source>
        <dbReference type="EMBL" id="GGZ00049.1"/>
    </source>
</evidence>
<reference evidence="2" key="2">
    <citation type="submission" date="2020-09" db="EMBL/GenBank/DDBJ databases">
        <authorList>
            <person name="Sun Q."/>
            <person name="Kim S."/>
        </authorList>
    </citation>
    <scope>NUCLEOTIDE SEQUENCE</scope>
    <source>
        <strain evidence="2">KCTC 32255</strain>
    </source>
</reference>
<dbReference type="Proteomes" id="UP000648075">
    <property type="component" value="Unassembled WGS sequence"/>
</dbReference>
<sequence>MLTGIVSDLLGVSLGAEALRYALLIVSASAAIIGAILVALAAATIGGVDVEEAAIS</sequence>